<proteinExistence type="predicted"/>
<dbReference type="PROSITE" id="PS50048">
    <property type="entry name" value="ZN2_CY6_FUNGAL_2"/>
    <property type="match status" value="1"/>
</dbReference>
<feature type="domain" description="Zn(2)-C6 fungal-type" evidence="7">
    <location>
        <begin position="22"/>
        <end position="54"/>
    </location>
</feature>
<dbReference type="InterPro" id="IPR036864">
    <property type="entry name" value="Zn2-C6_fun-type_DNA-bd_sf"/>
</dbReference>
<keyword evidence="3" id="KW-0805">Transcription regulation</keyword>
<feature type="region of interest" description="Disordered" evidence="6">
    <location>
        <begin position="603"/>
        <end position="649"/>
    </location>
</feature>
<dbReference type="SUPFAM" id="SSF57701">
    <property type="entry name" value="Zn2/Cys6 DNA-binding domain"/>
    <property type="match status" value="1"/>
</dbReference>
<evidence type="ECO:0000256" key="4">
    <source>
        <dbReference type="ARBA" id="ARBA00023163"/>
    </source>
</evidence>
<dbReference type="InterPro" id="IPR050815">
    <property type="entry name" value="TF_fung"/>
</dbReference>
<keyword evidence="5" id="KW-0539">Nucleus</keyword>
<keyword evidence="9" id="KW-1185">Reference proteome</keyword>
<dbReference type="PANTHER" id="PTHR47338:SF7">
    <property type="entry name" value="ZN(II)2CYS6 TRANSCRIPTION FACTOR (EUROFUNG)"/>
    <property type="match status" value="1"/>
</dbReference>
<dbReference type="InterPro" id="IPR001138">
    <property type="entry name" value="Zn2Cys6_DnaBD"/>
</dbReference>
<dbReference type="GO" id="GO:0006351">
    <property type="term" value="P:DNA-templated transcription"/>
    <property type="evidence" value="ECO:0007669"/>
    <property type="project" value="InterPro"/>
</dbReference>
<feature type="compositionally biased region" description="Basic and acidic residues" evidence="6">
    <location>
        <begin position="627"/>
        <end position="638"/>
    </location>
</feature>
<dbReference type="Proteomes" id="UP000279236">
    <property type="component" value="Unassembled WGS sequence"/>
</dbReference>
<sequence length="705" mass="79764">MDKGPSAPGPTTAPVVKRTRNGCLTCRRRRLKCEGDPSYGTCSRCLANGIQCEWGEGDDRTPVSQRRLVRSSHSPSQPSSSTTHPSPHHSRIHTEISTTLADTEALVDRYFEVVHREFYVLPLNANPPDFGFFTFIHQLRFKRLLQKGQAPRDLTRAMVANVLRFACDPTPSNISRSDSLINSLVASMMPQVLQGFGVIQLMALLLVCQVETCRDNYSSSWLLTGNCARMMQMMSLHVFDRTFPDDISETPLSPLLSAESLRRVAWSVFYLDSLVDGGRDGYNMVDVNSFRVQLPSNEACFLGNDNVRTEPLIPEPGRDKSEVIGISGYLVRAAWLRRRVLYIAFRISHGEGNIPDVQAELDHMERDINWFISSLPPRYHFSPDNCILHRKRLPAFIVLHLLRHNLYVILGRAKLLFYKRDPIFENMIPGVRRQRISYALPVAGIVEEGLRMGTPFDPHAGFHAYVALEILLFEPRRIAVTDPNEDPKSDRYVKAIPPLLALIRDLGRRSIRIHYLHAEAVHRLLRCEFFYLLSSYDLEVFSAEYQPVGQDEAEFDFRDFRGAKLERLRRDPRQQMPTAPIGDAALLEFPSDPQPLTLEAANSPRVAAQDTNSTTQQDRQPATRHGTPPERYERRERPVGAGPPGALDHLHRRLEPSESATHPWIPLFDPNPVQGGTLDLSWLWDESGAGLQTGDPADFWGQIGQ</sequence>
<dbReference type="Gene3D" id="4.10.240.10">
    <property type="entry name" value="Zn(2)-C6 fungal-type DNA-binding domain"/>
    <property type="match status" value="1"/>
</dbReference>
<comment type="caution">
    <text evidence="8">The sequence shown here is derived from an EMBL/GenBank/DDBJ whole genome shotgun (WGS) entry which is preliminary data.</text>
</comment>
<dbReference type="Pfam" id="PF04082">
    <property type="entry name" value="Fungal_trans"/>
    <property type="match status" value="1"/>
</dbReference>
<dbReference type="SMART" id="SM00066">
    <property type="entry name" value="GAL4"/>
    <property type="match status" value="1"/>
</dbReference>
<evidence type="ECO:0000313" key="8">
    <source>
        <dbReference type="EMBL" id="RSH78827.1"/>
    </source>
</evidence>
<evidence type="ECO:0000313" key="9">
    <source>
        <dbReference type="Proteomes" id="UP000279236"/>
    </source>
</evidence>
<dbReference type="STRING" id="105984.A0A427XJ99"/>
<protein>
    <recommendedName>
        <fullName evidence="7">Zn(2)-C6 fungal-type domain-containing protein</fullName>
    </recommendedName>
</protein>
<dbReference type="AlphaFoldDB" id="A0A427XJ99"/>
<dbReference type="GeneID" id="39586288"/>
<dbReference type="RefSeq" id="XP_028473974.1">
    <property type="nucleotide sequence ID" value="XM_028617511.1"/>
</dbReference>
<keyword evidence="2" id="KW-0479">Metal-binding</keyword>
<dbReference type="GO" id="GO:0003677">
    <property type="term" value="F:DNA binding"/>
    <property type="evidence" value="ECO:0007669"/>
    <property type="project" value="InterPro"/>
</dbReference>
<evidence type="ECO:0000259" key="7">
    <source>
        <dbReference type="PROSITE" id="PS50048"/>
    </source>
</evidence>
<keyword evidence="4" id="KW-0804">Transcription</keyword>
<name>A0A427XJ99_9TREE</name>
<evidence type="ECO:0000256" key="3">
    <source>
        <dbReference type="ARBA" id="ARBA00023015"/>
    </source>
</evidence>
<comment type="subcellular location">
    <subcellularLocation>
        <location evidence="1">Nucleus</location>
    </subcellularLocation>
</comment>
<dbReference type="InterPro" id="IPR007219">
    <property type="entry name" value="XnlR_reg_dom"/>
</dbReference>
<feature type="compositionally biased region" description="Low complexity" evidence="6">
    <location>
        <begin position="71"/>
        <end position="85"/>
    </location>
</feature>
<feature type="region of interest" description="Disordered" evidence="6">
    <location>
        <begin position="56"/>
        <end position="92"/>
    </location>
</feature>
<gene>
    <name evidence="8" type="ORF">EHS24_001745</name>
</gene>
<organism evidence="8 9">
    <name type="scientific">Apiotrichum porosum</name>
    <dbReference type="NCBI Taxonomy" id="105984"/>
    <lineage>
        <taxon>Eukaryota</taxon>
        <taxon>Fungi</taxon>
        <taxon>Dikarya</taxon>
        <taxon>Basidiomycota</taxon>
        <taxon>Agaricomycotina</taxon>
        <taxon>Tremellomycetes</taxon>
        <taxon>Trichosporonales</taxon>
        <taxon>Trichosporonaceae</taxon>
        <taxon>Apiotrichum</taxon>
    </lineage>
</organism>
<dbReference type="PANTHER" id="PTHR47338">
    <property type="entry name" value="ZN(II)2CYS6 TRANSCRIPTION FACTOR (EUROFUNG)-RELATED"/>
    <property type="match status" value="1"/>
</dbReference>
<dbReference type="GO" id="GO:0008270">
    <property type="term" value="F:zinc ion binding"/>
    <property type="evidence" value="ECO:0007669"/>
    <property type="project" value="InterPro"/>
</dbReference>
<dbReference type="Pfam" id="PF00172">
    <property type="entry name" value="Zn_clus"/>
    <property type="match status" value="1"/>
</dbReference>
<dbReference type="PROSITE" id="PS00463">
    <property type="entry name" value="ZN2_CY6_FUNGAL_1"/>
    <property type="match status" value="1"/>
</dbReference>
<dbReference type="CDD" id="cd12148">
    <property type="entry name" value="fungal_TF_MHR"/>
    <property type="match status" value="1"/>
</dbReference>
<dbReference type="OrthoDB" id="5419315at2759"/>
<evidence type="ECO:0000256" key="2">
    <source>
        <dbReference type="ARBA" id="ARBA00022723"/>
    </source>
</evidence>
<reference evidence="8 9" key="1">
    <citation type="submission" date="2018-11" db="EMBL/GenBank/DDBJ databases">
        <title>Genome sequence of Apiotrichum porosum DSM 27194.</title>
        <authorList>
            <person name="Aliyu H."/>
            <person name="Gorte O."/>
            <person name="Ochsenreither K."/>
        </authorList>
    </citation>
    <scope>NUCLEOTIDE SEQUENCE [LARGE SCALE GENOMIC DNA]</scope>
    <source>
        <strain evidence="8 9">DSM 27194</strain>
    </source>
</reference>
<dbReference type="GO" id="GO:0005634">
    <property type="term" value="C:nucleus"/>
    <property type="evidence" value="ECO:0007669"/>
    <property type="project" value="UniProtKB-SubCell"/>
</dbReference>
<dbReference type="GO" id="GO:0000981">
    <property type="term" value="F:DNA-binding transcription factor activity, RNA polymerase II-specific"/>
    <property type="evidence" value="ECO:0007669"/>
    <property type="project" value="InterPro"/>
</dbReference>
<evidence type="ECO:0000256" key="1">
    <source>
        <dbReference type="ARBA" id="ARBA00004123"/>
    </source>
</evidence>
<evidence type="ECO:0000256" key="6">
    <source>
        <dbReference type="SAM" id="MobiDB-lite"/>
    </source>
</evidence>
<dbReference type="CDD" id="cd00067">
    <property type="entry name" value="GAL4"/>
    <property type="match status" value="1"/>
</dbReference>
<evidence type="ECO:0000256" key="5">
    <source>
        <dbReference type="ARBA" id="ARBA00023242"/>
    </source>
</evidence>
<dbReference type="EMBL" id="RSCE01000011">
    <property type="protein sequence ID" value="RSH78827.1"/>
    <property type="molecule type" value="Genomic_DNA"/>
</dbReference>
<accession>A0A427XJ99</accession>
<feature type="compositionally biased region" description="Polar residues" evidence="6">
    <location>
        <begin position="609"/>
        <end position="620"/>
    </location>
</feature>